<keyword evidence="2" id="KW-1185">Reference proteome</keyword>
<accession>A0A251XPG5</accession>
<dbReference type="EMBL" id="MDHH01000001">
    <property type="protein sequence ID" value="OUE05083.1"/>
    <property type="molecule type" value="Genomic_DNA"/>
</dbReference>
<organism evidence="1 2">
    <name type="scientific">Clavibacter michiganensis subsp. michiganensis</name>
    <dbReference type="NCBI Taxonomy" id="33013"/>
    <lineage>
        <taxon>Bacteria</taxon>
        <taxon>Bacillati</taxon>
        <taxon>Actinomycetota</taxon>
        <taxon>Actinomycetes</taxon>
        <taxon>Micrococcales</taxon>
        <taxon>Microbacteriaceae</taxon>
        <taxon>Clavibacter</taxon>
    </lineage>
</organism>
<dbReference type="AlphaFoldDB" id="A0A251XPG5"/>
<dbReference type="Proteomes" id="UP000195062">
    <property type="component" value="Unassembled WGS sequence"/>
</dbReference>
<proteinExistence type="predicted"/>
<comment type="caution">
    <text evidence="1">The sequence shown here is derived from an EMBL/GenBank/DDBJ whole genome shotgun (WGS) entry which is preliminary data.</text>
</comment>
<name>A0A251XPG5_CLAMM</name>
<protein>
    <submittedName>
        <fullName evidence="1">Uncharacterized protein</fullName>
    </submittedName>
</protein>
<evidence type="ECO:0000313" key="2">
    <source>
        <dbReference type="Proteomes" id="UP000195062"/>
    </source>
</evidence>
<reference evidence="1 2" key="1">
    <citation type="submission" date="2016-08" db="EMBL/GenBank/DDBJ databases">
        <title>Genome sequence of Clavibacter michiganensis subsp. michiganensis strain CASJ007.</title>
        <authorList>
            <person name="Thapa S.P."/>
            <person name="Coaker G."/>
        </authorList>
    </citation>
    <scope>NUCLEOTIDE SEQUENCE [LARGE SCALE GENOMIC DNA]</scope>
    <source>
        <strain evidence="1">CASJ007</strain>
    </source>
</reference>
<sequence length="46" mass="4615">MLLAEAAASPGAAPAPANTVVRFSVRRVVNSVPKTAVPSAAPTSRK</sequence>
<gene>
    <name evidence="1" type="ORF">CMMCAS07_09040</name>
</gene>
<evidence type="ECO:0000313" key="1">
    <source>
        <dbReference type="EMBL" id="OUE05083.1"/>
    </source>
</evidence>